<dbReference type="InterPro" id="IPR025291">
    <property type="entry name" value="DUF4153"/>
</dbReference>
<evidence type="ECO:0000313" key="2">
    <source>
        <dbReference type="EMBL" id="MCS0658676.1"/>
    </source>
</evidence>
<keyword evidence="1" id="KW-0472">Membrane</keyword>
<feature type="transmembrane region" description="Helical" evidence="1">
    <location>
        <begin position="337"/>
        <end position="357"/>
    </location>
</feature>
<accession>A0ABT2CXH5</accession>
<reference evidence="2 3" key="1">
    <citation type="submission" date="2022-08" db="EMBL/GenBank/DDBJ databases">
        <title>Reclassification of Massilia species as members of the genera Telluria, Duganella, Pseudoduganella, Mokoshia gen. nov. and Zemynaea gen. nov. using orthogonal and non-orthogonal genome-based approaches.</title>
        <authorList>
            <person name="Bowman J.P."/>
        </authorList>
    </citation>
    <scope>NUCLEOTIDE SEQUENCE [LARGE SCALE GENOMIC DNA]</scope>
    <source>
        <strain evidence="2 3">JCM 31606</strain>
    </source>
</reference>
<feature type="transmembrane region" description="Helical" evidence="1">
    <location>
        <begin position="268"/>
        <end position="287"/>
    </location>
</feature>
<proteinExistence type="predicted"/>
<feature type="transmembrane region" description="Helical" evidence="1">
    <location>
        <begin position="21"/>
        <end position="39"/>
    </location>
</feature>
<dbReference type="EMBL" id="JANUGU010000003">
    <property type="protein sequence ID" value="MCS0658676.1"/>
    <property type="molecule type" value="Genomic_DNA"/>
</dbReference>
<evidence type="ECO:0000313" key="3">
    <source>
        <dbReference type="Proteomes" id="UP001204621"/>
    </source>
</evidence>
<organism evidence="2 3">
    <name type="scientific">Massilia terrae</name>
    <dbReference type="NCBI Taxonomy" id="1811224"/>
    <lineage>
        <taxon>Bacteria</taxon>
        <taxon>Pseudomonadati</taxon>
        <taxon>Pseudomonadota</taxon>
        <taxon>Betaproteobacteria</taxon>
        <taxon>Burkholderiales</taxon>
        <taxon>Oxalobacteraceae</taxon>
        <taxon>Telluria group</taxon>
        <taxon>Massilia</taxon>
    </lineage>
</organism>
<feature type="transmembrane region" description="Helical" evidence="1">
    <location>
        <begin position="54"/>
        <end position="76"/>
    </location>
</feature>
<evidence type="ECO:0000256" key="1">
    <source>
        <dbReference type="SAM" id="Phobius"/>
    </source>
</evidence>
<dbReference type="Proteomes" id="UP001204621">
    <property type="component" value="Unassembled WGS sequence"/>
</dbReference>
<keyword evidence="1" id="KW-0812">Transmembrane</keyword>
<feature type="transmembrane region" description="Helical" evidence="1">
    <location>
        <begin position="160"/>
        <end position="181"/>
    </location>
</feature>
<dbReference type="RefSeq" id="WP_258811870.1">
    <property type="nucleotide sequence ID" value="NZ_JANUGU010000003.1"/>
</dbReference>
<protein>
    <submittedName>
        <fullName evidence="2">DUF4153 domain-containing protein</fullName>
    </submittedName>
</protein>
<gene>
    <name evidence="2" type="ORF">NX778_11425</name>
</gene>
<keyword evidence="1" id="KW-1133">Transmembrane helix</keyword>
<feature type="transmembrane region" description="Helical" evidence="1">
    <location>
        <begin position="307"/>
        <end position="325"/>
    </location>
</feature>
<feature type="transmembrane region" description="Helical" evidence="1">
    <location>
        <begin position="201"/>
        <end position="218"/>
    </location>
</feature>
<sequence length="609" mass="65019">MEIQDRIAAPSPAHGAAVNVGALRLAVGLAQGVFLYFLLDAAQAQRWPSTHPLLFTPLVLVGLFKPAVVVSSLGSLSRRQLQLWAATVAVTVAALGVYAVWRMGEPAAPPPQTDSALPWAPLAAVLVPWCFIAHALVMAGVADRRRIASYPSYFETAWKLIVQLAFSAGFVGALWLILLLGSQLFLLVQLSFLAELLHKPWFALPVTVTAWTCAMHVTDVRPAIVRGIRNLLLTLLSWILPVMTLLVGAFLLTLPFTGLAPLWATRHASAELLAAAGAFVVLINAAWQEGGMAVVEAPLAIRLSMRIASLLLVPVTAIAGYALALRVGAYGWTSDRVIAAACVLVAACYSLGYAGAALRDRGLTGIARVNIATALVVLATVLALLSPLADPVRLAVNSQVARLESGKVAVDQFDFAWLRFSGQRYGQAALARLDANASGAEAALLRSRIAEARALKNRFSRTEPATPVDVAANVRVWPKGAKLPDSFLHEKWQDQQRGPNYPVCLWQAGQACDAVMLDLTGDGKVEIMVVGEKPFSGGAVFGEDEQGHWRLLGNVPMELAGCSLHEALKAGHLQVLAPTLNDVEIAGQRIHFESARPPIMTCPPQPAGK</sequence>
<dbReference type="Pfam" id="PF13687">
    <property type="entry name" value="DUF4153"/>
    <property type="match status" value="1"/>
</dbReference>
<comment type="caution">
    <text evidence="2">The sequence shown here is derived from an EMBL/GenBank/DDBJ whole genome shotgun (WGS) entry which is preliminary data.</text>
</comment>
<feature type="transmembrane region" description="Helical" evidence="1">
    <location>
        <begin position="369"/>
        <end position="389"/>
    </location>
</feature>
<name>A0ABT2CXH5_9BURK</name>
<feature type="transmembrane region" description="Helical" evidence="1">
    <location>
        <begin position="83"/>
        <end position="101"/>
    </location>
</feature>
<keyword evidence="3" id="KW-1185">Reference proteome</keyword>
<feature type="transmembrane region" description="Helical" evidence="1">
    <location>
        <begin position="230"/>
        <end position="256"/>
    </location>
</feature>
<feature type="transmembrane region" description="Helical" evidence="1">
    <location>
        <begin position="121"/>
        <end position="139"/>
    </location>
</feature>